<accession>A0A146K4L4</accession>
<dbReference type="Pfam" id="PF00004">
    <property type="entry name" value="AAA"/>
    <property type="match status" value="1"/>
</dbReference>
<feature type="compositionally biased region" description="Pro residues" evidence="1">
    <location>
        <begin position="202"/>
        <end position="213"/>
    </location>
</feature>
<dbReference type="GO" id="GO:0016887">
    <property type="term" value="F:ATP hydrolysis activity"/>
    <property type="evidence" value="ECO:0007669"/>
    <property type="project" value="InterPro"/>
</dbReference>
<dbReference type="InterPro" id="IPR003959">
    <property type="entry name" value="ATPase_AAA_core"/>
</dbReference>
<sequence>MEQSYQNAITLVNKGVESLEKKKTKEAIAQFQEADKYIKQQLKLFQQQKQNQLYPKLQQMDKMITDKLSQLQTRVKDEVQIKIKQEQKVKAPSTKKETPKKEQLVQLTRLEPPKDQKRTILNQNPHNQLKAETPIKPQVKETPPKAKPVQIAKVDFTPPVRQEKQAKPTPTQPTPVKPAVKTTPQAENPVTLKQQANIAPKQPNPTEPTPVKPQNPAQKPKYDPKAAILKEKQQKAEQIPQLEIGTFIPPQNDPMLSNLILATETKTAFTNSLISPMLRPDLFTGNRKAPKSILLAGPSGTGKTYVTRAVANECKLPLITASAGQILNKFVGESEKQLQKLFEAANKQKCILFLDEIDSFLQKRSDSDAEHSRRLKTEFLQLVDGVQTQNVNFVLVAATNRPQDLDDAARRRFETKVYVGLPQQEQRFLVLKQLLQKDKSSISEQQIHKLATITERYSVADLTILAQKAALKAIEGVNLMDLTTVRPVSYQDYVDAMRDVKPSNSIEDIKKLEDWWRQ</sequence>
<name>A0A146K4L4_9EUKA</name>
<evidence type="ECO:0000256" key="1">
    <source>
        <dbReference type="SAM" id="MobiDB-lite"/>
    </source>
</evidence>
<dbReference type="Gene3D" id="1.10.8.60">
    <property type="match status" value="1"/>
</dbReference>
<organism evidence="3">
    <name type="scientific">Trepomonas sp. PC1</name>
    <dbReference type="NCBI Taxonomy" id="1076344"/>
    <lineage>
        <taxon>Eukaryota</taxon>
        <taxon>Metamonada</taxon>
        <taxon>Diplomonadida</taxon>
        <taxon>Hexamitidae</taxon>
        <taxon>Hexamitinae</taxon>
        <taxon>Trepomonas</taxon>
    </lineage>
</organism>
<dbReference type="EMBL" id="GDID01005772">
    <property type="protein sequence ID" value="JAP90834.1"/>
    <property type="molecule type" value="Transcribed_RNA"/>
</dbReference>
<dbReference type="SUPFAM" id="SSF52540">
    <property type="entry name" value="P-loop containing nucleoside triphosphate hydrolases"/>
    <property type="match status" value="1"/>
</dbReference>
<feature type="non-terminal residue" evidence="3">
    <location>
        <position position="518"/>
    </location>
</feature>
<feature type="domain" description="AAA+ ATPase" evidence="2">
    <location>
        <begin position="289"/>
        <end position="423"/>
    </location>
</feature>
<protein>
    <submittedName>
        <fullName evidence="3">Topoisomerase II</fullName>
    </submittedName>
</protein>
<dbReference type="InterPro" id="IPR050304">
    <property type="entry name" value="MT-severing_AAA_ATPase"/>
</dbReference>
<dbReference type="PANTHER" id="PTHR23074">
    <property type="entry name" value="AAA DOMAIN-CONTAINING"/>
    <property type="match status" value="1"/>
</dbReference>
<evidence type="ECO:0000259" key="2">
    <source>
        <dbReference type="SMART" id="SM00382"/>
    </source>
</evidence>
<evidence type="ECO:0000313" key="3">
    <source>
        <dbReference type="EMBL" id="JAP90834.1"/>
    </source>
</evidence>
<proteinExistence type="predicted"/>
<dbReference type="InterPro" id="IPR003593">
    <property type="entry name" value="AAA+_ATPase"/>
</dbReference>
<feature type="compositionally biased region" description="Polar residues" evidence="1">
    <location>
        <begin position="185"/>
        <end position="197"/>
    </location>
</feature>
<gene>
    <name evidence="3" type="ORF">TPC1_17751</name>
</gene>
<dbReference type="InterPro" id="IPR027417">
    <property type="entry name" value="P-loop_NTPase"/>
</dbReference>
<dbReference type="GO" id="GO:0005524">
    <property type="term" value="F:ATP binding"/>
    <property type="evidence" value="ECO:0007669"/>
    <property type="project" value="InterPro"/>
</dbReference>
<dbReference type="PANTHER" id="PTHR23074:SF83">
    <property type="entry name" value="VACUOLAR PROTEIN SORTING-ASSOCIATED PROTEIN 4A"/>
    <property type="match status" value="1"/>
</dbReference>
<dbReference type="GO" id="GO:0016853">
    <property type="term" value="F:isomerase activity"/>
    <property type="evidence" value="ECO:0007669"/>
    <property type="project" value="UniProtKB-KW"/>
</dbReference>
<keyword evidence="3" id="KW-0413">Isomerase</keyword>
<dbReference type="SMART" id="SM00382">
    <property type="entry name" value="AAA"/>
    <property type="match status" value="1"/>
</dbReference>
<feature type="region of interest" description="Disordered" evidence="1">
    <location>
        <begin position="112"/>
        <end position="221"/>
    </location>
</feature>
<dbReference type="Gene3D" id="3.40.50.300">
    <property type="entry name" value="P-loop containing nucleotide triphosphate hydrolases"/>
    <property type="match status" value="1"/>
</dbReference>
<reference evidence="3" key="1">
    <citation type="submission" date="2015-07" db="EMBL/GenBank/DDBJ databases">
        <title>Adaptation to a free-living lifestyle via gene acquisitions in the diplomonad Trepomonas sp. PC1.</title>
        <authorList>
            <person name="Xu F."/>
            <person name="Jerlstrom-Hultqvist J."/>
            <person name="Kolisko M."/>
            <person name="Simpson A.G.B."/>
            <person name="Roger A.J."/>
            <person name="Svard S.G."/>
            <person name="Andersson J.O."/>
        </authorList>
    </citation>
    <scope>NUCLEOTIDE SEQUENCE</scope>
    <source>
        <strain evidence="3">PC1</strain>
    </source>
</reference>
<dbReference type="AlphaFoldDB" id="A0A146K4L4"/>